<keyword evidence="5 7" id="KW-0472">Membrane</keyword>
<feature type="compositionally biased region" description="Low complexity" evidence="6">
    <location>
        <begin position="126"/>
        <end position="142"/>
    </location>
</feature>
<dbReference type="AlphaFoldDB" id="A0ABD3QE83"/>
<feature type="transmembrane region" description="Helical" evidence="7">
    <location>
        <begin position="285"/>
        <end position="308"/>
    </location>
</feature>
<feature type="transmembrane region" description="Helical" evidence="7">
    <location>
        <begin position="188"/>
        <end position="204"/>
    </location>
</feature>
<feature type="transmembrane region" description="Helical" evidence="7">
    <location>
        <begin position="224"/>
        <end position="245"/>
    </location>
</feature>
<evidence type="ECO:0000256" key="5">
    <source>
        <dbReference type="ARBA" id="ARBA00023136"/>
    </source>
</evidence>
<dbReference type="PANTHER" id="PTHR10361">
    <property type="entry name" value="SODIUM-BILE ACID COTRANSPORTER"/>
    <property type="match status" value="1"/>
</dbReference>
<dbReference type="EMBL" id="JABMIG020000044">
    <property type="protein sequence ID" value="KAL3798710.1"/>
    <property type="molecule type" value="Genomic_DNA"/>
</dbReference>
<dbReference type="PANTHER" id="PTHR10361:SF28">
    <property type="entry name" value="P3 PROTEIN-RELATED"/>
    <property type="match status" value="1"/>
</dbReference>
<feature type="compositionally biased region" description="Polar residues" evidence="6">
    <location>
        <begin position="106"/>
        <end position="116"/>
    </location>
</feature>
<evidence type="ECO:0000256" key="2">
    <source>
        <dbReference type="ARBA" id="ARBA00006528"/>
    </source>
</evidence>
<feature type="transmembrane region" description="Helical" evidence="7">
    <location>
        <begin position="351"/>
        <end position="370"/>
    </location>
</feature>
<evidence type="ECO:0000256" key="3">
    <source>
        <dbReference type="ARBA" id="ARBA00022692"/>
    </source>
</evidence>
<comment type="caution">
    <text evidence="8">The sequence shown here is derived from an EMBL/GenBank/DDBJ whole genome shotgun (WGS) entry which is preliminary data.</text>
</comment>
<comment type="subcellular location">
    <subcellularLocation>
        <location evidence="1">Membrane</location>
        <topology evidence="1">Multi-pass membrane protein</topology>
    </subcellularLocation>
</comment>
<keyword evidence="9" id="KW-1185">Reference proteome</keyword>
<dbReference type="Pfam" id="PF01758">
    <property type="entry name" value="SBF"/>
    <property type="match status" value="1"/>
</dbReference>
<evidence type="ECO:0000256" key="1">
    <source>
        <dbReference type="ARBA" id="ARBA00004141"/>
    </source>
</evidence>
<reference evidence="8 9" key="1">
    <citation type="journal article" date="2020" name="G3 (Bethesda)">
        <title>Improved Reference Genome for Cyclotella cryptica CCMP332, a Model for Cell Wall Morphogenesis, Salinity Adaptation, and Lipid Production in Diatoms (Bacillariophyta).</title>
        <authorList>
            <person name="Roberts W.R."/>
            <person name="Downey K.M."/>
            <person name="Ruck E.C."/>
            <person name="Traller J.C."/>
            <person name="Alverson A.J."/>
        </authorList>
    </citation>
    <scope>NUCLEOTIDE SEQUENCE [LARGE SCALE GENOMIC DNA]</scope>
    <source>
        <strain evidence="8 9">CCMP332</strain>
    </source>
</reference>
<evidence type="ECO:0000313" key="9">
    <source>
        <dbReference type="Proteomes" id="UP001516023"/>
    </source>
</evidence>
<evidence type="ECO:0000256" key="6">
    <source>
        <dbReference type="SAM" id="MobiDB-lite"/>
    </source>
</evidence>
<feature type="transmembrane region" description="Helical" evidence="7">
    <location>
        <begin position="257"/>
        <end position="279"/>
    </location>
</feature>
<protein>
    <submittedName>
        <fullName evidence="8">Uncharacterized protein</fullName>
    </submittedName>
</protein>
<dbReference type="GO" id="GO:0016020">
    <property type="term" value="C:membrane"/>
    <property type="evidence" value="ECO:0007669"/>
    <property type="project" value="UniProtKB-SubCell"/>
</dbReference>
<evidence type="ECO:0000256" key="7">
    <source>
        <dbReference type="SAM" id="Phobius"/>
    </source>
</evidence>
<gene>
    <name evidence="8" type="ORF">HJC23_004461</name>
</gene>
<comment type="similarity">
    <text evidence="2">Belongs to the bile acid:sodium symporter (BASS) (TC 2.A.28) family.</text>
</comment>
<organism evidence="8 9">
    <name type="scientific">Cyclotella cryptica</name>
    <dbReference type="NCBI Taxonomy" id="29204"/>
    <lineage>
        <taxon>Eukaryota</taxon>
        <taxon>Sar</taxon>
        <taxon>Stramenopiles</taxon>
        <taxon>Ochrophyta</taxon>
        <taxon>Bacillariophyta</taxon>
        <taxon>Coscinodiscophyceae</taxon>
        <taxon>Thalassiosirophycidae</taxon>
        <taxon>Stephanodiscales</taxon>
        <taxon>Stephanodiscaceae</taxon>
        <taxon>Cyclotella</taxon>
    </lineage>
</organism>
<feature type="transmembrane region" description="Helical" evidence="7">
    <location>
        <begin position="154"/>
        <end position="176"/>
    </location>
</feature>
<feature type="region of interest" description="Disordered" evidence="6">
    <location>
        <begin position="106"/>
        <end position="149"/>
    </location>
</feature>
<keyword evidence="4 7" id="KW-1133">Transmembrane helix</keyword>
<dbReference type="InterPro" id="IPR004710">
    <property type="entry name" value="Bilac:Na_transpt"/>
</dbReference>
<accession>A0ABD3QE83</accession>
<evidence type="ECO:0000313" key="8">
    <source>
        <dbReference type="EMBL" id="KAL3798710.1"/>
    </source>
</evidence>
<proteinExistence type="inferred from homology"/>
<name>A0ABD3QE83_9STRA</name>
<dbReference type="Proteomes" id="UP001516023">
    <property type="component" value="Unassembled WGS sequence"/>
</dbReference>
<sequence>ASPHQPLSSAEAACTSRQVVTMKTGVESSRPPRRRHVRSIFVGTSSSVIIVLGAALSSIRAPHNHVKIPTVDAFSTSALSTARYGKIFHSKKALVRFPTTPDVQTDSLHRFNSMNLSPHRRRNTRSPNQSTALSSSTSSSSTEDSKQQPRLDRILSKLTSLFPLFVLGSAILGSYCPNALNWVNGGNCISYMLAGVMLGTGMTLERADFTNILTCPSQRTSIPLGVLCQFMLMPLSAAIIGRTFLLPYSDPLGNHLFLGLVLVGCSPGGTASNLVSLIAGADVALSVLLTACSTVLASVVTPVLTKFIVGSTISVSGRSLCLATAKVVLAPVTIGVILNEKMPKLCRRISRFTPFASVLLVSLICGGVVANNAAMMVGTKSVGAAASGALSLPALVLLSVFMTHTLGFASGYSVPHLLGFSEMTSRTISIETGMQNSALAVVLAKSIGADPLSYLPGAFSATVHSCLGSGLAAFWRLRDSRKRDENNEG</sequence>
<feature type="transmembrane region" description="Helical" evidence="7">
    <location>
        <begin position="320"/>
        <end position="339"/>
    </location>
</feature>
<evidence type="ECO:0000256" key="4">
    <source>
        <dbReference type="ARBA" id="ARBA00022989"/>
    </source>
</evidence>
<feature type="non-terminal residue" evidence="8">
    <location>
        <position position="1"/>
    </location>
</feature>
<dbReference type="InterPro" id="IPR038770">
    <property type="entry name" value="Na+/solute_symporter_sf"/>
</dbReference>
<dbReference type="Gene3D" id="1.20.1530.20">
    <property type="match status" value="1"/>
</dbReference>
<dbReference type="InterPro" id="IPR002657">
    <property type="entry name" value="BilAc:Na_symport/Acr3"/>
</dbReference>
<feature type="transmembrane region" description="Helical" evidence="7">
    <location>
        <begin position="40"/>
        <end position="59"/>
    </location>
</feature>
<keyword evidence="3 7" id="KW-0812">Transmembrane</keyword>